<dbReference type="GeneID" id="2943599"/>
<reference evidence="1 2" key="2">
    <citation type="journal article" date="2003" name="J. Virol.">
        <title>Complete genomic sequence and comparative analysis of the tumorigenic poxvirus Yaba monkey tumor virus.</title>
        <authorList>
            <person name="Brunetti C.R."/>
            <person name="Amano H."/>
            <person name="Ueda Y."/>
            <person name="Qin J."/>
            <person name="Miyamura T."/>
            <person name="Suzuki T."/>
            <person name="Li X."/>
            <person name="Barrett J.W."/>
            <person name="McFadden G."/>
        </authorList>
    </citation>
    <scope>NUCLEOTIDE SEQUENCE [LARGE SCALE GENOMIC DNA]</scope>
    <source>
        <strain evidence="2">VR587</strain>
    </source>
</reference>
<organismHost>
    <name type="scientific">Erythrocebus patas</name>
    <name type="common">Red guenon</name>
    <name type="synonym">Cercopithecus patas</name>
    <dbReference type="NCBI Taxonomy" id="9538"/>
</organismHost>
<dbReference type="Gene3D" id="2.60.40.10">
    <property type="entry name" value="Immunoglobulins"/>
    <property type="match status" value="1"/>
</dbReference>
<dbReference type="RefSeq" id="NP_938392.1">
    <property type="nucleotide sequence ID" value="NC_005179.1"/>
</dbReference>
<organism evidence="1 2">
    <name type="scientific">Yaba monkey tumor virus (strain VR587)</name>
    <name type="common">YMTV</name>
    <dbReference type="NCBI Taxonomy" id="928314"/>
    <lineage>
        <taxon>Viruses</taxon>
        <taxon>Varidnaviria</taxon>
        <taxon>Bamfordvirae</taxon>
        <taxon>Nucleocytoviricota</taxon>
        <taxon>Pokkesviricetes</taxon>
        <taxon>Chitovirales</taxon>
        <taxon>Poxviridae</taxon>
        <taxon>Chordopoxvirinae</taxon>
        <taxon>Yatapoxvirus</taxon>
        <taxon>Yatapoxvirus yabapox</taxon>
        <taxon>Yaba monkey tumor virus</taxon>
    </lineage>
</organism>
<organismHost>
    <name type="scientific">Macaca</name>
    <name type="common">macaques</name>
    <dbReference type="NCBI Taxonomy" id="9539"/>
</organismHost>
<evidence type="ECO:0000313" key="1">
    <source>
        <dbReference type="EMBL" id="AAR07493.1"/>
    </source>
</evidence>
<protein>
    <submittedName>
        <fullName evidence="1">141R</fullName>
    </submittedName>
</protein>
<organismHost>
    <name type="scientific">Homo sapiens</name>
    <name type="common">Human</name>
    <dbReference type="NCBI Taxonomy" id="9606"/>
</organismHost>
<name>Q6TUN3_YMTV5</name>
<dbReference type="KEGG" id="vg:2943599"/>
<sequence>MRIIILLCINITVLFKHLQSTDCFVEYQNSLDAKITCTKISHSNTILITWKKDNKFIAAYGICGPVILNKFKGKIQYLSKSFNESTILVKNVSLLGGCYVCTFNFLPSKNNEKGVVCLT</sequence>
<organismHost>
    <name type="scientific">Papio hamadryas</name>
    <name type="common">Hamadryas baboon</name>
    <dbReference type="NCBI Taxonomy" id="9557"/>
</organismHost>
<dbReference type="EMBL" id="AY386371">
    <property type="protein sequence ID" value="AAR07493.1"/>
    <property type="molecule type" value="Genomic_DNA"/>
</dbReference>
<dbReference type="Proteomes" id="UP000008596">
    <property type="component" value="Segment"/>
</dbReference>
<reference evidence="1 2" key="3">
    <citation type="journal article" date="2003" name="Proc. Natl. Acad. Sci. U.S.A.">
        <title>A secreted high-affinity inhibitor of human TNF from Tanapox virus.</title>
        <authorList>
            <person name="Brunetti C.R."/>
            <person name="Paulose-Murphy M."/>
            <person name="Singh R."/>
            <person name="Qin J."/>
            <person name="Barrett J.W."/>
            <person name="Tardivel A."/>
            <person name="Schneider P."/>
            <person name="Essani K."/>
            <person name="McFadden G."/>
        </authorList>
    </citation>
    <scope>NUCLEOTIDE SEQUENCE [LARGE SCALE GENOMIC DNA]</scope>
    <source>
        <strain evidence="2">VR587</strain>
    </source>
</reference>
<evidence type="ECO:0000313" key="2">
    <source>
        <dbReference type="Proteomes" id="UP000008596"/>
    </source>
</evidence>
<accession>Q6TUN3</accession>
<reference evidence="1 2" key="1">
    <citation type="journal article" date="1995" name="J. Gen. Virol.">
        <title>Identification and characterization of the thymidine kinase gene of Yaba virus.</title>
        <authorList>
            <person name="Amano H."/>
            <person name="Ueda Y."/>
            <person name="Miyamura T."/>
        </authorList>
    </citation>
    <scope>NUCLEOTIDE SEQUENCE [LARGE SCALE GENOMIC DNA]</scope>
    <source>
        <strain evidence="2">VR587</strain>
    </source>
</reference>
<dbReference type="InterPro" id="IPR013783">
    <property type="entry name" value="Ig-like_fold"/>
</dbReference>
<keyword evidence="2" id="KW-1185">Reference proteome</keyword>
<proteinExistence type="predicted"/>